<dbReference type="Gene3D" id="3.40.50.1220">
    <property type="entry name" value="TPP-binding domain"/>
    <property type="match status" value="1"/>
</dbReference>
<dbReference type="PANTHER" id="PTHR11085">
    <property type="entry name" value="NAD-DEPENDENT PROTEIN DEACYLASE SIRTUIN-5, MITOCHONDRIAL-RELATED"/>
    <property type="match status" value="1"/>
</dbReference>
<dbReference type="SUPFAM" id="SSF52467">
    <property type="entry name" value="DHS-like NAD/FAD-binding domain"/>
    <property type="match status" value="1"/>
</dbReference>
<dbReference type="EC" id="2.3.1.286" evidence="1"/>
<evidence type="ECO:0000313" key="7">
    <source>
        <dbReference type="Proteomes" id="UP000515928"/>
    </source>
</evidence>
<gene>
    <name evidence="6" type="ORF">H9L01_02730</name>
</gene>
<dbReference type="InterPro" id="IPR050134">
    <property type="entry name" value="NAD-dep_sirtuin_deacylases"/>
</dbReference>
<reference evidence="6 7" key="1">
    <citation type="submission" date="2020-08" db="EMBL/GenBank/DDBJ databases">
        <title>Genome sequence of Erysipelothrix inopinata DSM 15511T.</title>
        <authorList>
            <person name="Hyun D.-W."/>
            <person name="Bae J.-W."/>
        </authorList>
    </citation>
    <scope>NUCLEOTIDE SEQUENCE [LARGE SCALE GENOMIC DNA]</scope>
    <source>
        <strain evidence="6 7">DSM 15511</strain>
    </source>
</reference>
<dbReference type="KEGG" id="eio:H9L01_02730"/>
<dbReference type="InterPro" id="IPR003000">
    <property type="entry name" value="Sirtuin"/>
</dbReference>
<dbReference type="Pfam" id="PF02146">
    <property type="entry name" value="SIR2"/>
    <property type="match status" value="1"/>
</dbReference>
<dbReference type="RefSeq" id="WP_187534502.1">
    <property type="nucleotide sequence ID" value="NZ_CBCSHU010000001.1"/>
</dbReference>
<proteinExistence type="predicted"/>
<comment type="caution">
    <text evidence="4">Lacks conserved residue(s) required for the propagation of feature annotation.</text>
</comment>
<keyword evidence="7" id="KW-1185">Reference proteome</keyword>
<keyword evidence="3" id="KW-0520">NAD</keyword>
<evidence type="ECO:0000259" key="5">
    <source>
        <dbReference type="PROSITE" id="PS50305"/>
    </source>
</evidence>
<dbReference type="GO" id="GO:0017136">
    <property type="term" value="F:histone deacetylase activity, NAD-dependent"/>
    <property type="evidence" value="ECO:0007669"/>
    <property type="project" value="TreeGrafter"/>
</dbReference>
<evidence type="ECO:0000256" key="3">
    <source>
        <dbReference type="ARBA" id="ARBA00023027"/>
    </source>
</evidence>
<dbReference type="InterPro" id="IPR029035">
    <property type="entry name" value="DHS-like_NAD/FAD-binding_dom"/>
</dbReference>
<dbReference type="EMBL" id="CP060715">
    <property type="protein sequence ID" value="QNN61300.1"/>
    <property type="molecule type" value="Genomic_DNA"/>
</dbReference>
<evidence type="ECO:0000313" key="6">
    <source>
        <dbReference type="EMBL" id="QNN61300.1"/>
    </source>
</evidence>
<name>A0A7G9S0C5_9FIRM</name>
<dbReference type="PROSITE" id="PS50305">
    <property type="entry name" value="SIRTUIN"/>
    <property type="match status" value="1"/>
</dbReference>
<dbReference type="AlphaFoldDB" id="A0A7G9S0C5"/>
<dbReference type="InterPro" id="IPR026590">
    <property type="entry name" value="Ssirtuin_cat_dom"/>
</dbReference>
<protein>
    <recommendedName>
        <fullName evidence="1">protein acetyllysine N-acetyltransferase</fullName>
        <ecNumber evidence="1">2.3.1.286</ecNumber>
    </recommendedName>
</protein>
<sequence>MILAFTGAGISKESGIDTFMDRPDVRDCLHREFAINHPKKYCEVVATMKKDVDEAKPNAAHIALAKADIDIITMNVDSLHEKAGSKRVLHLHGSLPMDEEMAYAHELYNKPVLYGDLAPNYSKAIQKVSQLGEGDIFLVIGASRYTQIAIQLRDIAYMNGAEIMEIQENASTTVPDFIDRFV</sequence>
<evidence type="ECO:0000256" key="2">
    <source>
        <dbReference type="ARBA" id="ARBA00022679"/>
    </source>
</evidence>
<organism evidence="6 7">
    <name type="scientific">Erysipelothrix inopinata</name>
    <dbReference type="NCBI Taxonomy" id="225084"/>
    <lineage>
        <taxon>Bacteria</taxon>
        <taxon>Bacillati</taxon>
        <taxon>Bacillota</taxon>
        <taxon>Erysipelotrichia</taxon>
        <taxon>Erysipelotrichales</taxon>
        <taxon>Erysipelotrichaceae</taxon>
        <taxon>Erysipelothrix</taxon>
    </lineage>
</organism>
<evidence type="ECO:0000256" key="4">
    <source>
        <dbReference type="PROSITE-ProRule" id="PRU00236"/>
    </source>
</evidence>
<keyword evidence="2" id="KW-0808">Transferase</keyword>
<dbReference type="Proteomes" id="UP000515928">
    <property type="component" value="Chromosome"/>
</dbReference>
<accession>A0A7G9S0C5</accession>
<evidence type="ECO:0000256" key="1">
    <source>
        <dbReference type="ARBA" id="ARBA00012928"/>
    </source>
</evidence>
<feature type="domain" description="Deacetylase sirtuin-type" evidence="5">
    <location>
        <begin position="1"/>
        <end position="182"/>
    </location>
</feature>
<dbReference type="GO" id="GO:0070403">
    <property type="term" value="F:NAD+ binding"/>
    <property type="evidence" value="ECO:0007669"/>
    <property type="project" value="InterPro"/>
</dbReference>
<dbReference type="PANTHER" id="PTHR11085:SF10">
    <property type="entry name" value="NAD-DEPENDENT PROTEIN DEACYLASE SIRTUIN-5, MITOCHONDRIAL-RELATED"/>
    <property type="match status" value="1"/>
</dbReference>